<gene>
    <name evidence="4" type="ORF">CLV25_1146</name>
</gene>
<dbReference type="GO" id="GO:0008199">
    <property type="term" value="F:ferric iron binding"/>
    <property type="evidence" value="ECO:0007669"/>
    <property type="project" value="InterPro"/>
</dbReference>
<dbReference type="Gene3D" id="1.20.1260.10">
    <property type="match status" value="1"/>
</dbReference>
<evidence type="ECO:0000256" key="2">
    <source>
        <dbReference type="RuleBase" id="RU003875"/>
    </source>
</evidence>
<dbReference type="AlphaFoldDB" id="A0A4R2E7B3"/>
<reference evidence="4 5" key="1">
    <citation type="submission" date="2019-03" db="EMBL/GenBank/DDBJ databases">
        <title>Genomic Encyclopedia of Archaeal and Bacterial Type Strains, Phase II (KMG-II): from individual species to whole genera.</title>
        <authorList>
            <person name="Goeker M."/>
        </authorList>
    </citation>
    <scope>NUCLEOTIDE SEQUENCE [LARGE SCALE GENOMIC DNA]</scope>
    <source>
        <strain evidence="4 5">RL-C</strain>
    </source>
</reference>
<dbReference type="InterPro" id="IPR009078">
    <property type="entry name" value="Ferritin-like_SF"/>
</dbReference>
<proteinExistence type="inferred from homology"/>
<keyword evidence="5" id="KW-1185">Reference proteome</keyword>
<dbReference type="GO" id="GO:0003677">
    <property type="term" value="F:DNA binding"/>
    <property type="evidence" value="ECO:0007669"/>
    <property type="project" value="UniProtKB-KW"/>
</dbReference>
<dbReference type="Proteomes" id="UP000294830">
    <property type="component" value="Unassembled WGS sequence"/>
</dbReference>
<dbReference type="RefSeq" id="WP_131840006.1">
    <property type="nucleotide sequence ID" value="NZ_SLWB01000014.1"/>
</dbReference>
<comment type="caution">
    <text evidence="4">The sequence shown here is derived from an EMBL/GenBank/DDBJ whole genome shotgun (WGS) entry which is preliminary data.</text>
</comment>
<dbReference type="PROSITE" id="PS00819">
    <property type="entry name" value="DPS_2"/>
    <property type="match status" value="1"/>
</dbReference>
<evidence type="ECO:0000259" key="3">
    <source>
        <dbReference type="Pfam" id="PF00210"/>
    </source>
</evidence>
<dbReference type="InterPro" id="IPR008331">
    <property type="entry name" value="Ferritin_DPS_dom"/>
</dbReference>
<dbReference type="PROSITE" id="PS00818">
    <property type="entry name" value="DPS_1"/>
    <property type="match status" value="1"/>
</dbReference>
<dbReference type="GO" id="GO:0016722">
    <property type="term" value="F:oxidoreductase activity, acting on metal ions"/>
    <property type="evidence" value="ECO:0007669"/>
    <property type="project" value="InterPro"/>
</dbReference>
<name>A0A4R2E7B3_9BACT</name>
<feature type="domain" description="Ferritin/DPS" evidence="3">
    <location>
        <begin position="20"/>
        <end position="157"/>
    </location>
</feature>
<organism evidence="4 5">
    <name type="scientific">Acetobacteroides hydrogenigenes</name>
    <dbReference type="NCBI Taxonomy" id="979970"/>
    <lineage>
        <taxon>Bacteria</taxon>
        <taxon>Pseudomonadati</taxon>
        <taxon>Bacteroidota</taxon>
        <taxon>Bacteroidia</taxon>
        <taxon>Bacteroidales</taxon>
        <taxon>Rikenellaceae</taxon>
        <taxon>Acetobacteroides</taxon>
    </lineage>
</organism>
<dbReference type="InterPro" id="IPR012347">
    <property type="entry name" value="Ferritin-like"/>
</dbReference>
<dbReference type="EMBL" id="SLWB01000014">
    <property type="protein sequence ID" value="TCN63851.1"/>
    <property type="molecule type" value="Genomic_DNA"/>
</dbReference>
<dbReference type="PIRSF" id="PIRSF005900">
    <property type="entry name" value="Dps"/>
    <property type="match status" value="1"/>
</dbReference>
<dbReference type="Pfam" id="PF00210">
    <property type="entry name" value="Ferritin"/>
    <property type="match status" value="1"/>
</dbReference>
<evidence type="ECO:0000313" key="4">
    <source>
        <dbReference type="EMBL" id="TCN63851.1"/>
    </source>
</evidence>
<dbReference type="CDD" id="cd01043">
    <property type="entry name" value="DPS"/>
    <property type="match status" value="1"/>
</dbReference>
<dbReference type="PANTHER" id="PTHR42932:SF1">
    <property type="entry name" value="GENERAL STRESS PROTEIN 20U"/>
    <property type="match status" value="1"/>
</dbReference>
<dbReference type="InterPro" id="IPR023188">
    <property type="entry name" value="DPS_DNA-bd_CS"/>
</dbReference>
<evidence type="ECO:0000256" key="1">
    <source>
        <dbReference type="ARBA" id="ARBA00009497"/>
    </source>
</evidence>
<sequence length="159" mass="18197">MKKNINAIGLDVEKSTALAAGLNDLLANYQLFYQNLRGFHWNIKGEKFFELHLKFEEFYNDVILKVDEIAERILTLGSTPLHTFSDYLAKSEIREEKNLSDSASTVESTLNSFKVLIVKERAMLSNAQQFGDEGTATLMSDYISQQEKTVWMLSAYQNR</sequence>
<dbReference type="InterPro" id="IPR002177">
    <property type="entry name" value="DPS_DNA-bd"/>
</dbReference>
<dbReference type="PRINTS" id="PR01346">
    <property type="entry name" value="HELNAPAPROT"/>
</dbReference>
<accession>A0A4R2E7B3</accession>
<evidence type="ECO:0000313" key="5">
    <source>
        <dbReference type="Proteomes" id="UP000294830"/>
    </source>
</evidence>
<keyword evidence="4" id="KW-0238">DNA-binding</keyword>
<comment type="similarity">
    <text evidence="1 2">Belongs to the Dps family.</text>
</comment>
<protein>
    <submittedName>
        <fullName evidence="4">Starvation-inducible DNA-binding protein</fullName>
    </submittedName>
</protein>
<dbReference type="OrthoDB" id="9797023at2"/>
<dbReference type="SUPFAM" id="SSF47240">
    <property type="entry name" value="Ferritin-like"/>
    <property type="match status" value="1"/>
</dbReference>
<dbReference type="PANTHER" id="PTHR42932">
    <property type="entry name" value="GENERAL STRESS PROTEIN 20U"/>
    <property type="match status" value="1"/>
</dbReference>